<dbReference type="Proteomes" id="UP000649114">
    <property type="component" value="Unassembled WGS sequence"/>
</dbReference>
<dbReference type="GO" id="GO:0030246">
    <property type="term" value="F:carbohydrate binding"/>
    <property type="evidence" value="ECO:0007669"/>
    <property type="project" value="UniProtKB-KW"/>
</dbReference>
<dbReference type="InterPro" id="IPR012475">
    <property type="entry name" value="Fungal_lectin"/>
</dbReference>
<dbReference type="Proteomes" id="UP000051487">
    <property type="component" value="Unassembled WGS sequence"/>
</dbReference>
<reference evidence="5" key="2">
    <citation type="journal article" date="2020" name="bioRxiv">
        <title>Genomic and phenotypic heterogeneity of clinical isolates of the human pathogens Aspergillus fumigatus, Aspergillus lentulus and Aspergillus fumigatiaffinis.</title>
        <authorList>
            <person name="dos Santos R.A.C."/>
            <person name="Steenwyk J.L."/>
            <person name="Rivero-Menendez O."/>
            <person name="Mead M.E."/>
            <person name="Silva L.P."/>
            <person name="Bastos R.W."/>
            <person name="Alastruey-Izquierdo A."/>
            <person name="Goldman G.H."/>
            <person name="Rokas A."/>
        </authorList>
    </citation>
    <scope>NUCLEOTIDE SEQUENCE</scope>
    <source>
        <strain evidence="5">CNM-CM8927</strain>
    </source>
</reference>
<evidence type="ECO:0000256" key="3">
    <source>
        <dbReference type="ARBA" id="ARBA00022734"/>
    </source>
</evidence>
<dbReference type="EMBL" id="BCLY01000001">
    <property type="protein sequence ID" value="GAQ03157.1"/>
    <property type="molecule type" value="Genomic_DNA"/>
</dbReference>
<dbReference type="EMBL" id="JAAAPU010000059">
    <property type="protein sequence ID" value="KAF4204439.1"/>
    <property type="molecule type" value="Genomic_DNA"/>
</dbReference>
<organism evidence="4 6">
    <name type="scientific">Aspergillus lentulus</name>
    <dbReference type="NCBI Taxonomy" id="293939"/>
    <lineage>
        <taxon>Eukaryota</taxon>
        <taxon>Fungi</taxon>
        <taxon>Dikarya</taxon>
        <taxon>Ascomycota</taxon>
        <taxon>Pezizomycotina</taxon>
        <taxon>Eurotiomycetes</taxon>
        <taxon>Eurotiomycetidae</taxon>
        <taxon>Eurotiales</taxon>
        <taxon>Aspergillaceae</taxon>
        <taxon>Aspergillus</taxon>
        <taxon>Aspergillus subgen. Fumigati</taxon>
    </lineage>
</organism>
<gene>
    <name evidence="4" type="ORF">ALT_0478</name>
    <name evidence="5" type="ORF">CNMCM8927_007381</name>
</gene>
<keyword evidence="3" id="KW-0430">Lectin</keyword>
<dbReference type="AlphaFoldDB" id="A0AAN4PAY8"/>
<evidence type="ECO:0000313" key="4">
    <source>
        <dbReference type="EMBL" id="GAQ03157.1"/>
    </source>
</evidence>
<comment type="caution">
    <text evidence="4">The sequence shown here is derived from an EMBL/GenBank/DDBJ whole genome shotgun (WGS) entry which is preliminary data.</text>
</comment>
<dbReference type="SUPFAM" id="SSF89372">
    <property type="entry name" value="Fucose-specific lectin"/>
    <property type="match status" value="1"/>
</dbReference>
<evidence type="ECO:0000256" key="2">
    <source>
        <dbReference type="ARBA" id="ARBA00015560"/>
    </source>
</evidence>
<evidence type="ECO:0000313" key="5">
    <source>
        <dbReference type="EMBL" id="KAF4204439.1"/>
    </source>
</evidence>
<protein>
    <recommendedName>
        <fullName evidence="2">Fucose-specific lectin</fullName>
    </recommendedName>
</protein>
<dbReference type="Pfam" id="PF07938">
    <property type="entry name" value="Fungal_lectin"/>
    <property type="match status" value="1"/>
</dbReference>
<evidence type="ECO:0000313" key="6">
    <source>
        <dbReference type="Proteomes" id="UP000051487"/>
    </source>
</evidence>
<comment type="similarity">
    <text evidence="1">Belongs to the fungal fucose-specific lectin family.</text>
</comment>
<name>A0AAN4PAY8_ASPLE</name>
<proteinExistence type="inferred from homology"/>
<evidence type="ECO:0000256" key="1">
    <source>
        <dbReference type="ARBA" id="ARBA00009042"/>
    </source>
</evidence>
<sequence>MAGLSNLGAALPRTAIAVTFFSQPNQAIRVYFQDPQNDLIEMAHDSDSGGKPGSFSIPNASPGTTLAVTTTKVDSIHVYYGVSGNSILEKVHDLNSGWYDGAFSQSGMPGSQVAA</sequence>
<reference evidence="4 6" key="1">
    <citation type="submission" date="2015-11" db="EMBL/GenBank/DDBJ databases">
        <title>Aspergillus lentulus strain IFM 54703T.</title>
        <authorList>
            <person name="Kusuya Y."/>
            <person name="Sakai K."/>
            <person name="Kamei K."/>
            <person name="Takahashi H."/>
            <person name="Yaguchi T."/>
        </authorList>
    </citation>
    <scope>NUCLEOTIDE SEQUENCE [LARGE SCALE GENOMIC DNA]</scope>
    <source>
        <strain evidence="4 6">IFM 54703</strain>
    </source>
</reference>
<dbReference type="Gene3D" id="2.120.10.70">
    <property type="entry name" value="Fucose-specific lectin"/>
    <property type="match status" value="1"/>
</dbReference>
<accession>A0AAN4PAY8</accession>
<reference evidence="5" key="3">
    <citation type="submission" date="2020-04" db="EMBL/GenBank/DDBJ databases">
        <authorList>
            <person name="Santos R.A.C."/>
            <person name="Steenwyk J.L."/>
            <person name="Rivero-Menendez O."/>
            <person name="Mead M.E."/>
            <person name="Silva L.P."/>
            <person name="Bastos R.W."/>
            <person name="Alastruey-Izquierdo A."/>
            <person name="Goldman G.H."/>
            <person name="Rokas A."/>
        </authorList>
    </citation>
    <scope>NUCLEOTIDE SEQUENCE</scope>
    <source>
        <strain evidence="5">CNM-CM8927</strain>
    </source>
</reference>